<dbReference type="EMBL" id="CP063458">
    <property type="protein sequence ID" value="QOV87646.1"/>
    <property type="molecule type" value="Genomic_DNA"/>
</dbReference>
<organism evidence="2 3">
    <name type="scientific">Humisphaera borealis</name>
    <dbReference type="NCBI Taxonomy" id="2807512"/>
    <lineage>
        <taxon>Bacteria</taxon>
        <taxon>Pseudomonadati</taxon>
        <taxon>Planctomycetota</taxon>
        <taxon>Phycisphaerae</taxon>
        <taxon>Tepidisphaerales</taxon>
        <taxon>Tepidisphaeraceae</taxon>
        <taxon>Humisphaera</taxon>
    </lineage>
</organism>
<feature type="compositionally biased region" description="Low complexity" evidence="1">
    <location>
        <begin position="113"/>
        <end position="135"/>
    </location>
</feature>
<dbReference type="RefSeq" id="WP_206290555.1">
    <property type="nucleotide sequence ID" value="NZ_CP063458.1"/>
</dbReference>
<evidence type="ECO:0000313" key="3">
    <source>
        <dbReference type="Proteomes" id="UP000593765"/>
    </source>
</evidence>
<reference evidence="2 3" key="1">
    <citation type="submission" date="2020-10" db="EMBL/GenBank/DDBJ databases">
        <title>Wide distribution of Phycisphaera-like planctomycetes from WD2101 soil group in peatlands and genome analysis of the first cultivated representative.</title>
        <authorList>
            <person name="Dedysh S.N."/>
            <person name="Beletsky A.V."/>
            <person name="Ivanova A."/>
            <person name="Kulichevskaya I.S."/>
            <person name="Suzina N.E."/>
            <person name="Philippov D.A."/>
            <person name="Rakitin A.L."/>
            <person name="Mardanov A.V."/>
            <person name="Ravin N.V."/>
        </authorList>
    </citation>
    <scope>NUCLEOTIDE SEQUENCE [LARGE SCALE GENOMIC DNA]</scope>
    <source>
        <strain evidence="2 3">M1803</strain>
    </source>
</reference>
<dbReference type="Proteomes" id="UP000593765">
    <property type="component" value="Chromosome"/>
</dbReference>
<evidence type="ECO:0000256" key="1">
    <source>
        <dbReference type="SAM" id="MobiDB-lite"/>
    </source>
</evidence>
<protein>
    <submittedName>
        <fullName evidence="2">Uncharacterized protein</fullName>
    </submittedName>
</protein>
<evidence type="ECO:0000313" key="2">
    <source>
        <dbReference type="EMBL" id="QOV87646.1"/>
    </source>
</evidence>
<dbReference type="AlphaFoldDB" id="A0A7M2WQC2"/>
<sequence>MPLMTIADVRNELALKSRQRWGTLWTVHQVATFLNCSDDKARAWLRDKGVALIDLGKGRSMLRVDPADVRRAIEASAVPLEVAAERARPIKYVPKYIRPARPGYLGAPDRSAADTTTAGASAKTAGGPTKASSNN</sequence>
<accession>A0A7M2WQC2</accession>
<name>A0A7M2WQC2_9BACT</name>
<keyword evidence="3" id="KW-1185">Reference proteome</keyword>
<dbReference type="KEGG" id="hbs:IPV69_15270"/>
<feature type="region of interest" description="Disordered" evidence="1">
    <location>
        <begin position="100"/>
        <end position="135"/>
    </location>
</feature>
<gene>
    <name evidence="2" type="ORF">IPV69_15270</name>
</gene>
<proteinExistence type="predicted"/>